<organism evidence="1 2">
    <name type="scientific">Rangifer tarandus platyrhynchus</name>
    <name type="common">Svalbard reindeer</name>
    <dbReference type="NCBI Taxonomy" id="3082113"/>
    <lineage>
        <taxon>Eukaryota</taxon>
        <taxon>Metazoa</taxon>
        <taxon>Chordata</taxon>
        <taxon>Craniata</taxon>
        <taxon>Vertebrata</taxon>
        <taxon>Euteleostomi</taxon>
        <taxon>Mammalia</taxon>
        <taxon>Eutheria</taxon>
        <taxon>Laurasiatheria</taxon>
        <taxon>Artiodactyla</taxon>
        <taxon>Ruminantia</taxon>
        <taxon>Pecora</taxon>
        <taxon>Cervidae</taxon>
        <taxon>Odocoileinae</taxon>
        <taxon>Rangifer</taxon>
    </lineage>
</organism>
<evidence type="ECO:0000313" key="1">
    <source>
        <dbReference type="EMBL" id="CAI9701687.1"/>
    </source>
</evidence>
<evidence type="ECO:0000313" key="2">
    <source>
        <dbReference type="Proteomes" id="UP001162501"/>
    </source>
</evidence>
<dbReference type="EMBL" id="OX596106">
    <property type="protein sequence ID" value="CAI9701687.1"/>
    <property type="molecule type" value="Genomic_DNA"/>
</dbReference>
<reference evidence="1" key="1">
    <citation type="submission" date="2023-05" db="EMBL/GenBank/DDBJ databases">
        <authorList>
            <consortium name="ELIXIR-Norway"/>
        </authorList>
    </citation>
    <scope>NUCLEOTIDE SEQUENCE</scope>
</reference>
<name>A0ACB0ELT1_RANTA</name>
<accession>A0ACB0ELT1</accession>
<sequence length="658" mass="69215">MILLKPNPINHHLVVFFFISKTFIEPLSTDTQRDQSHRMYLGKLPGPRHRPTQKSHGRADLGLTSAARTLGASQGAACSHPGLGFVWLEGWREGLEGSASGPSDHLHVNSQTKAPPTRPLSTQTLGLVLLSLHGAWKPLACQQASGKLVLRDLSPSSRVLSLGGRSASSASCKAGNNVEGPEAEERVPPAWSQNARGEAGTALRGGGEEASAWCWQRGTLAEVWDLEPRGPGVDTDTNWGTPQDHTRVYPVSSAAFALARDDLCPTMSALKRGSPGQNSPHGPALRPSAVLEGVREGTRLQAGPSQVRSLRSRPQARGRRGPLATRGDCPLTPQDCRVSAPGTPGDPCSPHTHTPTTTTTFYKLFQLTGARGRGRAKARKFSAPSPKLSVLGKQLKESDKGGTRGRTPPPPGSGDGFPGGRRKGGIALGLGVFPKQTAIRGSPHPRHRPPRIRALPPAPRREEGRRPSEKERSGKDPARSPSTFLSAPQGLVLATGGEATGLGGHGFSLAPAAPGPRRRPAPPPPAAARRAALAAPQVTCGRAASPAARSAVRPARPPARARRLGPQRPAAAGPGRGGAPQRSRGPRPEASSLPHRRAFGACRQASLSRGRAARACNGVRFSEQRLPGLLGGRGDSGRETILQPVAKGVFQCIRGSRS</sequence>
<proteinExistence type="predicted"/>
<dbReference type="Proteomes" id="UP001162501">
    <property type="component" value="Chromosome 22"/>
</dbReference>
<protein>
    <submittedName>
        <fullName evidence="1">Uncharacterized protein</fullName>
    </submittedName>
</protein>
<gene>
    <name evidence="1" type="ORF">MRATA1EN3_LOCUS12900</name>
</gene>